<accession>A0A133VBQ4</accession>
<name>A0A133VBQ4_9EURY</name>
<dbReference type="EMBL" id="LHXZ01000002">
    <property type="protein sequence ID" value="KXB03847.1"/>
    <property type="molecule type" value="Genomic_DNA"/>
</dbReference>
<evidence type="ECO:0000313" key="2">
    <source>
        <dbReference type="Proteomes" id="UP000070565"/>
    </source>
</evidence>
<evidence type="ECO:0008006" key="3">
    <source>
        <dbReference type="Google" id="ProtNLM"/>
    </source>
</evidence>
<keyword evidence="2" id="KW-1185">Reference proteome</keyword>
<protein>
    <recommendedName>
        <fullName evidence="3">Transposase</fullName>
    </recommendedName>
</protein>
<gene>
    <name evidence="1" type="ORF">AKJ45_00300</name>
</gene>
<dbReference type="Proteomes" id="UP000070565">
    <property type="component" value="Unassembled WGS sequence"/>
</dbReference>
<comment type="caution">
    <text evidence="1">The sequence shown here is derived from an EMBL/GenBank/DDBJ whole genome shotgun (WGS) entry which is preliminary data.</text>
</comment>
<evidence type="ECO:0000313" key="1">
    <source>
        <dbReference type="EMBL" id="KXB03847.1"/>
    </source>
</evidence>
<proteinExistence type="predicted"/>
<dbReference type="PATRIC" id="fig|1698275.3.peg.68"/>
<dbReference type="AlphaFoldDB" id="A0A133VBQ4"/>
<organism evidence="1 2">
    <name type="scientific">candidate division MSBL1 archaeon SCGC-AAA261F19</name>
    <dbReference type="NCBI Taxonomy" id="1698275"/>
    <lineage>
        <taxon>Archaea</taxon>
        <taxon>Methanobacteriati</taxon>
        <taxon>Methanobacteriota</taxon>
        <taxon>candidate division MSBL1</taxon>
    </lineage>
</organism>
<sequence length="311" mass="36277">MLENVSLESIEEIPKLSYRKAVKTVKELSGSDLSKSTLWRRVQELDLSTEPRSDVDIVTVNDTKIHKQGEEFFNFLDLALGYNTEKEKYSLLFAGVNEERFDIGKEIGKEVDLENAYVVYDSDREINDAFDGQKGIQICHFHAVKYVDYCLWKEDAPKNFRKKVRRILKSRLQTLQNLVKKSWRDEVTERLEDQIGWFREELGRWVERAESRDFTMTAKYVRKNREKFLISAKAALREDYMPYTNNKEEREMREIACKAKGIGGSWSEHGLRNVGLCQLVFRLDEKLFKKIKEVYLGKVGTLSCSVNLMGG</sequence>
<reference evidence="1 2" key="1">
    <citation type="journal article" date="2016" name="Sci. Rep.">
        <title>Metabolic traits of an uncultured archaeal lineage -MSBL1- from brine pools of the Red Sea.</title>
        <authorList>
            <person name="Mwirichia R."/>
            <person name="Alam I."/>
            <person name="Rashid M."/>
            <person name="Vinu M."/>
            <person name="Ba-Alawi W."/>
            <person name="Anthony Kamau A."/>
            <person name="Kamanda Ngugi D."/>
            <person name="Goker M."/>
            <person name="Klenk H.P."/>
            <person name="Bajic V."/>
            <person name="Stingl U."/>
        </authorList>
    </citation>
    <scope>NUCLEOTIDE SEQUENCE [LARGE SCALE GENOMIC DNA]</scope>
    <source>
        <strain evidence="1">SCGC-AAA261F19</strain>
    </source>
</reference>